<evidence type="ECO:0000313" key="2">
    <source>
        <dbReference type="EMBL" id="OLZ50553.1"/>
    </source>
</evidence>
<comment type="caution">
    <text evidence="2">The sequence shown here is derived from an EMBL/GenBank/DDBJ whole genome shotgun (WGS) entry which is preliminary data.</text>
</comment>
<evidence type="ECO:0000256" key="1">
    <source>
        <dbReference type="SAM" id="Phobius"/>
    </source>
</evidence>
<reference evidence="2 3" key="1">
    <citation type="submission" date="2016-01" db="EMBL/GenBank/DDBJ databases">
        <title>Amycolatopsis coloradensis genome sequencing and assembly.</title>
        <authorList>
            <person name="Mayilraj S."/>
        </authorList>
    </citation>
    <scope>NUCLEOTIDE SEQUENCE [LARGE SCALE GENOMIC DNA]</scope>
    <source>
        <strain evidence="2 3">DSM 44225</strain>
    </source>
</reference>
<organism evidence="2 3">
    <name type="scientific">Amycolatopsis coloradensis</name>
    <dbReference type="NCBI Taxonomy" id="76021"/>
    <lineage>
        <taxon>Bacteria</taxon>
        <taxon>Bacillati</taxon>
        <taxon>Actinomycetota</taxon>
        <taxon>Actinomycetes</taxon>
        <taxon>Pseudonocardiales</taxon>
        <taxon>Pseudonocardiaceae</taxon>
        <taxon>Amycolatopsis</taxon>
    </lineage>
</organism>
<accession>A0A1R0KRS9</accession>
<feature type="transmembrane region" description="Helical" evidence="1">
    <location>
        <begin position="6"/>
        <end position="39"/>
    </location>
</feature>
<proteinExistence type="predicted"/>
<gene>
    <name evidence="2" type="ORF">BS329_19200</name>
</gene>
<protein>
    <submittedName>
        <fullName evidence="2">Uncharacterized protein</fullName>
    </submittedName>
</protein>
<sequence>MIAVRYFMAIWIIVLAPHLAMGLLLELPGSALVMIALLLCAASRRGRPTLSEDLGRASERRDVEKGVYV</sequence>
<keyword evidence="1" id="KW-0472">Membrane</keyword>
<name>A0A1R0KRS9_9PSEU</name>
<evidence type="ECO:0000313" key="3">
    <source>
        <dbReference type="Proteomes" id="UP000187486"/>
    </source>
</evidence>
<keyword evidence="1" id="KW-1133">Transmembrane helix</keyword>
<keyword evidence="3" id="KW-1185">Reference proteome</keyword>
<dbReference type="AlphaFoldDB" id="A0A1R0KRS9"/>
<keyword evidence="1" id="KW-0812">Transmembrane</keyword>
<dbReference type="Proteomes" id="UP000187486">
    <property type="component" value="Unassembled WGS sequence"/>
</dbReference>
<dbReference type="EMBL" id="MQUQ01000010">
    <property type="protein sequence ID" value="OLZ50553.1"/>
    <property type="molecule type" value="Genomic_DNA"/>
</dbReference>